<evidence type="ECO:0000256" key="7">
    <source>
        <dbReference type="ARBA" id="ARBA00022840"/>
    </source>
</evidence>
<evidence type="ECO:0000256" key="5">
    <source>
        <dbReference type="ARBA" id="ARBA00022553"/>
    </source>
</evidence>
<sequence>MAAILIVDDDPQLRQSFEKLLSQEGHSVKTAPSGEAGLAVARSAELDLLIMDVCLPGMSGLETFQAIRRFEPRLPVIIMTAFGTTETAIEATKMGAFDYVLKPFNIPEILVLIDQAIEAGRFMRSRVELDVIPEAASKEAIVGRSKAMQEVYKAIGRVASTDATVLIRGESGTGKELVARAIYQHSQRADKPFLVINCVAIPETLLESELFGYEKGAFTGAVNRRVGRIEQANGGTVLLDEIGDMPFSIQAKILRLLQEKSIERLGGREPIPVDVRIIAATNRDLEASLAEGKFREDLYYRLKVVTLWLPPLRERPEDLALLAEYFLMRYAREMEIDNPGMADTARGVLQGYSWPGNVRELANAVQKSLIFSRGCPIAAEDFSKAIGSGASLRGTEDEFSDETIRQWLLRVLLSEGEGNAFDSIMDRLAGLLIGEALNLTGGNRTRAARLLGLSRPTLLSKIEKYRLKAGAPLSGETP</sequence>
<keyword evidence="10" id="KW-0238">DNA-binding</keyword>
<evidence type="ECO:0000256" key="11">
    <source>
        <dbReference type="ARBA" id="ARBA00023159"/>
    </source>
</evidence>
<dbReference type="PROSITE" id="PS50045">
    <property type="entry name" value="SIGMA54_INTERACT_4"/>
    <property type="match status" value="1"/>
</dbReference>
<organism evidence="19 20">
    <name type="scientific">Syntrophobacter fumaroxidans (strain DSM 10017 / MPOB)</name>
    <dbReference type="NCBI Taxonomy" id="335543"/>
    <lineage>
        <taxon>Bacteria</taxon>
        <taxon>Pseudomonadati</taxon>
        <taxon>Thermodesulfobacteriota</taxon>
        <taxon>Syntrophobacteria</taxon>
        <taxon>Syntrophobacterales</taxon>
        <taxon>Syntrophobacteraceae</taxon>
        <taxon>Syntrophobacter</taxon>
    </lineage>
</organism>
<dbReference type="InterPro" id="IPR002078">
    <property type="entry name" value="Sigma_54_int"/>
</dbReference>
<dbReference type="SUPFAM" id="SSF46689">
    <property type="entry name" value="Homeodomain-like"/>
    <property type="match status" value="1"/>
</dbReference>
<keyword evidence="3" id="KW-0963">Cytoplasm</keyword>
<dbReference type="GO" id="GO:0006355">
    <property type="term" value="P:regulation of DNA-templated transcription"/>
    <property type="evidence" value="ECO:0007669"/>
    <property type="project" value="InterPro"/>
</dbReference>
<keyword evidence="4" id="KW-0678">Repressor</keyword>
<dbReference type="SMART" id="SM00382">
    <property type="entry name" value="AAA"/>
    <property type="match status" value="1"/>
</dbReference>
<dbReference type="FunFam" id="3.40.50.300:FF:000006">
    <property type="entry name" value="DNA-binding transcriptional regulator NtrC"/>
    <property type="match status" value="1"/>
</dbReference>
<dbReference type="InterPro" id="IPR058031">
    <property type="entry name" value="AAA_lid_NorR"/>
</dbReference>
<reference evidence="19 20" key="1">
    <citation type="submission" date="2006-10" db="EMBL/GenBank/DDBJ databases">
        <title>Complete sequence of Syntrophobacter fumaroxidans MPOB.</title>
        <authorList>
            <consortium name="US DOE Joint Genome Institute"/>
            <person name="Copeland A."/>
            <person name="Lucas S."/>
            <person name="Lapidus A."/>
            <person name="Barry K."/>
            <person name="Detter J.C."/>
            <person name="Glavina del Rio T."/>
            <person name="Hammon N."/>
            <person name="Israni S."/>
            <person name="Pitluck S."/>
            <person name="Goltsman E.G."/>
            <person name="Martinez M."/>
            <person name="Schmutz J."/>
            <person name="Larimer F."/>
            <person name="Land M."/>
            <person name="Hauser L."/>
            <person name="Kyrpides N."/>
            <person name="Kim E."/>
            <person name="Boone D.R."/>
            <person name="Brockman F."/>
            <person name="Culley D."/>
            <person name="Ferry J."/>
            <person name="Gunsalus R."/>
            <person name="McInerney M.J."/>
            <person name="Morrison M."/>
            <person name="Plugge C."/>
            <person name="Rohlin L."/>
            <person name="Scholten J."/>
            <person name="Sieber J."/>
            <person name="Stams A.J.M."/>
            <person name="Worm P."/>
            <person name="Henstra A.M."/>
            <person name="Richardson P."/>
        </authorList>
    </citation>
    <scope>NUCLEOTIDE SEQUENCE [LARGE SCALE GENOMIC DNA]</scope>
    <source>
        <strain evidence="20">DSM 10017 / MPOB</strain>
    </source>
</reference>
<protein>
    <recommendedName>
        <fullName evidence="2">DNA-binding transcriptional regulator NtrC</fullName>
    </recommendedName>
    <alternativeName>
        <fullName evidence="14">Nitrogen regulation protein NR(I)</fullName>
    </alternativeName>
    <alternativeName>
        <fullName evidence="15">Nitrogen regulator I</fullName>
    </alternativeName>
</protein>
<evidence type="ECO:0000256" key="13">
    <source>
        <dbReference type="ARBA" id="ARBA00023231"/>
    </source>
</evidence>
<keyword evidence="20" id="KW-1185">Reference proteome</keyword>
<evidence type="ECO:0000259" key="18">
    <source>
        <dbReference type="PROSITE" id="PS50110"/>
    </source>
</evidence>
<dbReference type="Gene3D" id="3.40.50.300">
    <property type="entry name" value="P-loop containing nucleotide triphosphate hydrolases"/>
    <property type="match status" value="1"/>
</dbReference>
<dbReference type="PROSITE" id="PS50110">
    <property type="entry name" value="RESPONSE_REGULATORY"/>
    <property type="match status" value="1"/>
</dbReference>
<dbReference type="SUPFAM" id="SSF52172">
    <property type="entry name" value="CheY-like"/>
    <property type="match status" value="1"/>
</dbReference>
<dbReference type="AlphaFoldDB" id="A0LFZ0"/>
<dbReference type="CDD" id="cd00009">
    <property type="entry name" value="AAA"/>
    <property type="match status" value="1"/>
</dbReference>
<dbReference type="eggNOG" id="COG2204">
    <property type="taxonomic scope" value="Bacteria"/>
</dbReference>
<dbReference type="FunFam" id="3.40.50.2300:FF:000018">
    <property type="entry name" value="DNA-binding transcriptional regulator NtrC"/>
    <property type="match status" value="1"/>
</dbReference>
<name>A0LFZ0_SYNFM</name>
<dbReference type="InterPro" id="IPR025662">
    <property type="entry name" value="Sigma_54_int_dom_ATP-bd_1"/>
</dbReference>
<keyword evidence="6" id="KW-0547">Nucleotide-binding</keyword>
<evidence type="ECO:0000256" key="4">
    <source>
        <dbReference type="ARBA" id="ARBA00022491"/>
    </source>
</evidence>
<dbReference type="EMBL" id="CP000478">
    <property type="protein sequence ID" value="ABK16342.1"/>
    <property type="molecule type" value="Genomic_DNA"/>
</dbReference>
<dbReference type="PANTHER" id="PTHR32071">
    <property type="entry name" value="TRANSCRIPTIONAL REGULATORY PROTEIN"/>
    <property type="match status" value="1"/>
</dbReference>
<keyword evidence="9" id="KW-0805">Transcription regulation</keyword>
<dbReference type="GO" id="GO:0005524">
    <property type="term" value="F:ATP binding"/>
    <property type="evidence" value="ECO:0007669"/>
    <property type="project" value="UniProtKB-KW"/>
</dbReference>
<dbReference type="InterPro" id="IPR003593">
    <property type="entry name" value="AAA+_ATPase"/>
</dbReference>
<proteinExistence type="predicted"/>
<keyword evidence="8" id="KW-0902">Two-component regulatory system</keyword>
<accession>A0LFZ0</accession>
<evidence type="ECO:0000256" key="8">
    <source>
        <dbReference type="ARBA" id="ARBA00023012"/>
    </source>
</evidence>
<dbReference type="GO" id="GO:0000160">
    <property type="term" value="P:phosphorelay signal transduction system"/>
    <property type="evidence" value="ECO:0007669"/>
    <property type="project" value="UniProtKB-KW"/>
</dbReference>
<feature type="modified residue" description="4-aspartylphosphate" evidence="16">
    <location>
        <position position="52"/>
    </location>
</feature>
<dbReference type="SUPFAM" id="SSF52540">
    <property type="entry name" value="P-loop containing nucleoside triphosphate hydrolases"/>
    <property type="match status" value="1"/>
</dbReference>
<dbReference type="Gene3D" id="3.40.50.2300">
    <property type="match status" value="1"/>
</dbReference>
<dbReference type="InterPro" id="IPR009057">
    <property type="entry name" value="Homeodomain-like_sf"/>
</dbReference>
<dbReference type="GO" id="GO:0005737">
    <property type="term" value="C:cytoplasm"/>
    <property type="evidence" value="ECO:0007669"/>
    <property type="project" value="UniProtKB-SubCell"/>
</dbReference>
<dbReference type="Pfam" id="PF02954">
    <property type="entry name" value="HTH_8"/>
    <property type="match status" value="1"/>
</dbReference>
<dbReference type="Proteomes" id="UP000001784">
    <property type="component" value="Chromosome"/>
</dbReference>
<evidence type="ECO:0000256" key="15">
    <source>
        <dbReference type="ARBA" id="ARBA00031910"/>
    </source>
</evidence>
<comment type="subcellular location">
    <subcellularLocation>
        <location evidence="1">Cytoplasm</location>
    </subcellularLocation>
</comment>
<keyword evidence="13" id="KW-0535">Nitrogen fixation</keyword>
<dbReference type="PROSITE" id="PS00675">
    <property type="entry name" value="SIGMA54_INTERACT_1"/>
    <property type="match status" value="1"/>
</dbReference>
<evidence type="ECO:0000256" key="3">
    <source>
        <dbReference type="ARBA" id="ARBA00022490"/>
    </source>
</evidence>
<dbReference type="InterPro" id="IPR001789">
    <property type="entry name" value="Sig_transdc_resp-reg_receiver"/>
</dbReference>
<evidence type="ECO:0000256" key="9">
    <source>
        <dbReference type="ARBA" id="ARBA00023015"/>
    </source>
</evidence>
<evidence type="ECO:0000256" key="6">
    <source>
        <dbReference type="ARBA" id="ARBA00022741"/>
    </source>
</evidence>
<dbReference type="Pfam" id="PF00158">
    <property type="entry name" value="Sigma54_activat"/>
    <property type="match status" value="1"/>
</dbReference>
<feature type="domain" description="Response regulatory" evidence="18">
    <location>
        <begin position="3"/>
        <end position="117"/>
    </location>
</feature>
<evidence type="ECO:0000256" key="14">
    <source>
        <dbReference type="ARBA" id="ARBA00029881"/>
    </source>
</evidence>
<gene>
    <name evidence="19" type="ordered locus">Sfum_0643</name>
</gene>
<dbReference type="HOGENOM" id="CLU_000445_0_6_7"/>
<dbReference type="InParanoid" id="A0LFZ0"/>
<dbReference type="OrthoDB" id="9763792at2"/>
<keyword evidence="11" id="KW-0010">Activator</keyword>
<dbReference type="Gene3D" id="1.10.10.60">
    <property type="entry name" value="Homeodomain-like"/>
    <property type="match status" value="1"/>
</dbReference>
<evidence type="ECO:0000256" key="1">
    <source>
        <dbReference type="ARBA" id="ARBA00004496"/>
    </source>
</evidence>
<dbReference type="InterPro" id="IPR027417">
    <property type="entry name" value="P-loop_NTPase"/>
</dbReference>
<dbReference type="InterPro" id="IPR011006">
    <property type="entry name" value="CheY-like_superfamily"/>
</dbReference>
<keyword evidence="5 16" id="KW-0597">Phosphoprotein</keyword>
<dbReference type="STRING" id="335543.Sfum_0643"/>
<keyword evidence="7" id="KW-0067">ATP-binding</keyword>
<evidence type="ECO:0000259" key="17">
    <source>
        <dbReference type="PROSITE" id="PS50045"/>
    </source>
</evidence>
<dbReference type="Pfam" id="PF25601">
    <property type="entry name" value="AAA_lid_14"/>
    <property type="match status" value="1"/>
</dbReference>
<dbReference type="RefSeq" id="WP_011697515.1">
    <property type="nucleotide sequence ID" value="NC_008554.1"/>
</dbReference>
<dbReference type="PANTHER" id="PTHR32071:SF95">
    <property type="entry name" value="DNA-BINDING TRANSCRIPTIONAL REGULATOR NTRC"/>
    <property type="match status" value="1"/>
</dbReference>
<dbReference type="SMART" id="SM00448">
    <property type="entry name" value="REC"/>
    <property type="match status" value="1"/>
</dbReference>
<dbReference type="InterPro" id="IPR025943">
    <property type="entry name" value="Sigma_54_int_dom_ATP-bd_2"/>
</dbReference>
<dbReference type="GO" id="GO:0043565">
    <property type="term" value="F:sequence-specific DNA binding"/>
    <property type="evidence" value="ECO:0007669"/>
    <property type="project" value="InterPro"/>
</dbReference>
<dbReference type="InterPro" id="IPR025944">
    <property type="entry name" value="Sigma_54_int_dom_CS"/>
</dbReference>
<dbReference type="Gene3D" id="1.10.8.60">
    <property type="match status" value="1"/>
</dbReference>
<dbReference type="KEGG" id="sfu:Sfum_0643"/>
<dbReference type="PROSITE" id="PS00676">
    <property type="entry name" value="SIGMA54_INTERACT_2"/>
    <property type="match status" value="1"/>
</dbReference>
<dbReference type="Pfam" id="PF00072">
    <property type="entry name" value="Response_reg"/>
    <property type="match status" value="1"/>
</dbReference>
<evidence type="ECO:0000256" key="12">
    <source>
        <dbReference type="ARBA" id="ARBA00023163"/>
    </source>
</evidence>
<dbReference type="PROSITE" id="PS00688">
    <property type="entry name" value="SIGMA54_INTERACT_3"/>
    <property type="match status" value="1"/>
</dbReference>
<evidence type="ECO:0000256" key="16">
    <source>
        <dbReference type="PROSITE-ProRule" id="PRU00169"/>
    </source>
</evidence>
<evidence type="ECO:0000256" key="2">
    <source>
        <dbReference type="ARBA" id="ARBA00019059"/>
    </source>
</evidence>
<keyword evidence="12" id="KW-0804">Transcription</keyword>
<feature type="domain" description="Sigma-54 factor interaction" evidence="17">
    <location>
        <begin position="141"/>
        <end position="370"/>
    </location>
</feature>
<evidence type="ECO:0000313" key="20">
    <source>
        <dbReference type="Proteomes" id="UP000001784"/>
    </source>
</evidence>
<dbReference type="InterPro" id="IPR002197">
    <property type="entry name" value="HTH_Fis"/>
</dbReference>
<evidence type="ECO:0000256" key="10">
    <source>
        <dbReference type="ARBA" id="ARBA00023125"/>
    </source>
</evidence>
<evidence type="ECO:0000313" key="19">
    <source>
        <dbReference type="EMBL" id="ABK16342.1"/>
    </source>
</evidence>
<dbReference type="PRINTS" id="PR01590">
    <property type="entry name" value="HTHFIS"/>
</dbReference>